<evidence type="ECO:0000313" key="9">
    <source>
        <dbReference type="Proteomes" id="UP000288459"/>
    </source>
</evidence>
<proteinExistence type="inferred from homology"/>
<dbReference type="EMBL" id="NPIM01000138">
    <property type="protein sequence ID" value="RVE12159.1"/>
    <property type="molecule type" value="Genomic_DNA"/>
</dbReference>
<dbReference type="PANTHER" id="PTHR30349">
    <property type="entry name" value="PHAGE INTEGRASE-RELATED"/>
    <property type="match status" value="1"/>
</dbReference>
<dbReference type="PANTHER" id="PTHR30349:SF41">
    <property type="entry name" value="INTEGRASE_RECOMBINASE PROTEIN MJ0367-RELATED"/>
    <property type="match status" value="1"/>
</dbReference>
<reference evidence="8 9" key="1">
    <citation type="submission" date="2017-08" db="EMBL/GenBank/DDBJ databases">
        <title>Sequencing of Escherichia coli CCPM 6219.</title>
        <authorList>
            <person name="Liu S.-L."/>
            <person name="Zhou Y.-J."/>
            <person name="Zhao M.-F."/>
        </authorList>
    </citation>
    <scope>NUCLEOTIDE SEQUENCE [LARGE SCALE GENOMIC DNA]</scope>
    <source>
        <strain evidence="8 9">CCPM 6219</strain>
    </source>
</reference>
<gene>
    <name evidence="8" type="ORF">CIG67_14360</name>
</gene>
<dbReference type="SUPFAM" id="SSF56349">
    <property type="entry name" value="DNA breaking-rejoining enzymes"/>
    <property type="match status" value="1"/>
</dbReference>
<dbReference type="GO" id="GO:0003677">
    <property type="term" value="F:DNA binding"/>
    <property type="evidence" value="ECO:0007669"/>
    <property type="project" value="UniProtKB-UniRule"/>
</dbReference>
<dbReference type="Proteomes" id="UP000288459">
    <property type="component" value="Unassembled WGS sequence"/>
</dbReference>
<dbReference type="GO" id="GO:0015074">
    <property type="term" value="P:DNA integration"/>
    <property type="evidence" value="ECO:0007669"/>
    <property type="project" value="UniProtKB-KW"/>
</dbReference>
<sequence length="447" mass="51756">MFRLRRGSGDFLFHVTDSQGLPHLTLTVYACRADRYHSPATVKAYLRHLLAFFSWAGQDETVKRQHWDLLGNSSQVRAVLEHFLTTQLHCTLFFARDFSGEDIRKVQVTWGKAHRINHLLAALRSFYQLLISMQLYSHLHPLDLPQAKNMIAEIRLQHLDDFVRIHQRPPMPSDSGIDHWRPLRLSSSYYRIKDNQWIPEYLDDPELMGHVLASGEQCGWKLQDIALVRILFDTGCRIHEACALTMHDWKVSGFRNMFMSLSKGSRGKRVKNIIITDKTLKVLLRYIRNDRPELLPYINGRTGLPPENVHRLPIFCTKRGHPLTPDNFRRYRWTPVLAAAGLKIRTHQVRHWFVTMALNEIHHSAVSEADLLQKRSALQVLMGWRSDMLPAYDQARQRHDLPLLASAIHTYIEDKQLEAQAACDVPGDDDKESQGSLMLKEMLEGKL</sequence>
<evidence type="ECO:0000256" key="3">
    <source>
        <dbReference type="ARBA" id="ARBA00023125"/>
    </source>
</evidence>
<dbReference type="AlphaFoldDB" id="A0A8B3M5S8"/>
<dbReference type="InterPro" id="IPR044068">
    <property type="entry name" value="CB"/>
</dbReference>
<accession>A0A8B3M5S8</accession>
<protein>
    <submittedName>
        <fullName evidence="8">Site-specific recombinase</fullName>
    </submittedName>
</protein>
<evidence type="ECO:0000313" key="8">
    <source>
        <dbReference type="EMBL" id="RVE12159.1"/>
    </source>
</evidence>
<dbReference type="Pfam" id="PF00589">
    <property type="entry name" value="Phage_integrase"/>
    <property type="match status" value="1"/>
</dbReference>
<dbReference type="InterPro" id="IPR050090">
    <property type="entry name" value="Tyrosine_recombinase_XerCD"/>
</dbReference>
<dbReference type="RefSeq" id="WP_054626040.1">
    <property type="nucleotide sequence ID" value="NZ_CP073626.1"/>
</dbReference>
<dbReference type="InterPro" id="IPR002104">
    <property type="entry name" value="Integrase_catalytic"/>
</dbReference>
<dbReference type="PROSITE" id="PS51900">
    <property type="entry name" value="CB"/>
    <property type="match status" value="1"/>
</dbReference>
<evidence type="ECO:0000256" key="2">
    <source>
        <dbReference type="ARBA" id="ARBA00022908"/>
    </source>
</evidence>
<dbReference type="PROSITE" id="PS51257">
    <property type="entry name" value="PROKAR_LIPOPROTEIN"/>
    <property type="match status" value="1"/>
</dbReference>
<dbReference type="PROSITE" id="PS51898">
    <property type="entry name" value="TYR_RECOMBINASE"/>
    <property type="match status" value="1"/>
</dbReference>
<evidence type="ECO:0000256" key="1">
    <source>
        <dbReference type="ARBA" id="ARBA00008857"/>
    </source>
</evidence>
<keyword evidence="2" id="KW-0229">DNA integration</keyword>
<dbReference type="Gene3D" id="1.10.443.10">
    <property type="entry name" value="Intergrase catalytic core"/>
    <property type="match status" value="1"/>
</dbReference>
<evidence type="ECO:0000256" key="5">
    <source>
        <dbReference type="PROSITE-ProRule" id="PRU01248"/>
    </source>
</evidence>
<name>A0A8B3M5S8_ECOLX</name>
<dbReference type="InterPro" id="IPR013762">
    <property type="entry name" value="Integrase-like_cat_sf"/>
</dbReference>
<keyword evidence="3 5" id="KW-0238">DNA-binding</keyword>
<feature type="domain" description="Tyr recombinase" evidence="6">
    <location>
        <begin position="193"/>
        <end position="424"/>
    </location>
</feature>
<evidence type="ECO:0000259" key="6">
    <source>
        <dbReference type="PROSITE" id="PS51898"/>
    </source>
</evidence>
<keyword evidence="4" id="KW-0233">DNA recombination</keyword>
<dbReference type="CDD" id="cd00397">
    <property type="entry name" value="DNA_BRE_C"/>
    <property type="match status" value="1"/>
</dbReference>
<comment type="caution">
    <text evidence="8">The sequence shown here is derived from an EMBL/GenBank/DDBJ whole genome shotgun (WGS) entry which is preliminary data.</text>
</comment>
<evidence type="ECO:0000256" key="4">
    <source>
        <dbReference type="ARBA" id="ARBA00023172"/>
    </source>
</evidence>
<dbReference type="GO" id="GO:0006310">
    <property type="term" value="P:DNA recombination"/>
    <property type="evidence" value="ECO:0007669"/>
    <property type="project" value="UniProtKB-KW"/>
</dbReference>
<dbReference type="Gene3D" id="1.10.150.130">
    <property type="match status" value="1"/>
</dbReference>
<comment type="similarity">
    <text evidence="1">Belongs to the 'phage' integrase family.</text>
</comment>
<dbReference type="InterPro" id="IPR011010">
    <property type="entry name" value="DNA_brk_join_enz"/>
</dbReference>
<organism evidence="8 9">
    <name type="scientific">Escherichia coli</name>
    <dbReference type="NCBI Taxonomy" id="562"/>
    <lineage>
        <taxon>Bacteria</taxon>
        <taxon>Pseudomonadati</taxon>
        <taxon>Pseudomonadota</taxon>
        <taxon>Gammaproteobacteria</taxon>
        <taxon>Enterobacterales</taxon>
        <taxon>Enterobacteriaceae</taxon>
        <taxon>Escherichia</taxon>
    </lineage>
</organism>
<feature type="domain" description="Core-binding (CB)" evidence="7">
    <location>
        <begin position="24"/>
        <end position="131"/>
    </location>
</feature>
<dbReference type="InterPro" id="IPR010998">
    <property type="entry name" value="Integrase_recombinase_N"/>
</dbReference>
<evidence type="ECO:0000259" key="7">
    <source>
        <dbReference type="PROSITE" id="PS51900"/>
    </source>
</evidence>